<keyword evidence="2" id="KW-1185">Reference proteome</keyword>
<dbReference type="RefSeq" id="WP_132321992.1">
    <property type="nucleotide sequence ID" value="NZ_FWZT01000017.1"/>
</dbReference>
<evidence type="ECO:0000313" key="2">
    <source>
        <dbReference type="Proteomes" id="UP000192907"/>
    </source>
</evidence>
<accession>A0A1Y6CHZ5</accession>
<dbReference type="AlphaFoldDB" id="A0A1Y6CHZ5"/>
<dbReference type="STRING" id="1513793.SAMN06296036_117119"/>
<gene>
    <name evidence="1" type="ORF">SAMN06296036_117119</name>
</gene>
<sequence>MFAENSGTVSKVTTNQVGAAYQFNSWLKNNNYHSLTDASGTNWFLQVSSHLGPNPEDTQGGLWQIRILLSTELDRQNLLEAGVCDEKADTRLLKLLGDRHVPLEMNRPPFQCRTVEDARRYLIQEVEVIRQQLKSPRLSEIKRQYLGQWIDNHQLFR</sequence>
<name>A0A1Y6CHZ5_9BACT</name>
<evidence type="ECO:0000313" key="1">
    <source>
        <dbReference type="EMBL" id="SMF55456.1"/>
    </source>
</evidence>
<organism evidence="1 2">
    <name type="scientific">Pseudobacteriovorax antillogorgiicola</name>
    <dbReference type="NCBI Taxonomy" id="1513793"/>
    <lineage>
        <taxon>Bacteria</taxon>
        <taxon>Pseudomonadati</taxon>
        <taxon>Bdellovibrionota</taxon>
        <taxon>Oligoflexia</taxon>
        <taxon>Oligoflexales</taxon>
        <taxon>Pseudobacteriovoracaceae</taxon>
        <taxon>Pseudobacteriovorax</taxon>
    </lineage>
</organism>
<dbReference type="EMBL" id="FWZT01000017">
    <property type="protein sequence ID" value="SMF55456.1"/>
    <property type="molecule type" value="Genomic_DNA"/>
</dbReference>
<protein>
    <submittedName>
        <fullName evidence="1">Uncharacterized protein</fullName>
    </submittedName>
</protein>
<proteinExistence type="predicted"/>
<reference evidence="2" key="1">
    <citation type="submission" date="2017-04" db="EMBL/GenBank/DDBJ databases">
        <authorList>
            <person name="Varghese N."/>
            <person name="Submissions S."/>
        </authorList>
    </citation>
    <scope>NUCLEOTIDE SEQUENCE [LARGE SCALE GENOMIC DNA]</scope>
    <source>
        <strain evidence="2">RKEM611</strain>
    </source>
</reference>
<dbReference type="Proteomes" id="UP000192907">
    <property type="component" value="Unassembled WGS sequence"/>
</dbReference>